<keyword evidence="1" id="KW-0676">Redox-active center</keyword>
<name>A0A1R2D152_9CILI</name>
<protein>
    <submittedName>
        <fullName evidence="3">Uncharacterized protein</fullName>
    </submittedName>
</protein>
<feature type="compositionally biased region" description="Basic residues" evidence="2">
    <location>
        <begin position="975"/>
        <end position="985"/>
    </location>
</feature>
<evidence type="ECO:0000313" key="4">
    <source>
        <dbReference type="Proteomes" id="UP000187209"/>
    </source>
</evidence>
<accession>A0A1R2D152</accession>
<dbReference type="Gene3D" id="3.40.30.10">
    <property type="entry name" value="Glutaredoxin"/>
    <property type="match status" value="1"/>
</dbReference>
<organism evidence="3 4">
    <name type="scientific">Stentor coeruleus</name>
    <dbReference type="NCBI Taxonomy" id="5963"/>
    <lineage>
        <taxon>Eukaryota</taxon>
        <taxon>Sar</taxon>
        <taxon>Alveolata</taxon>
        <taxon>Ciliophora</taxon>
        <taxon>Postciliodesmatophora</taxon>
        <taxon>Heterotrichea</taxon>
        <taxon>Heterotrichida</taxon>
        <taxon>Stentoridae</taxon>
        <taxon>Stentor</taxon>
    </lineage>
</organism>
<proteinExistence type="predicted"/>
<dbReference type="Pfam" id="PF10262">
    <property type="entry name" value="Rdx"/>
    <property type="match status" value="1"/>
</dbReference>
<dbReference type="AlphaFoldDB" id="A0A1R2D152"/>
<evidence type="ECO:0000256" key="2">
    <source>
        <dbReference type="SAM" id="MobiDB-lite"/>
    </source>
</evidence>
<reference evidence="3 4" key="1">
    <citation type="submission" date="2016-11" db="EMBL/GenBank/DDBJ databases">
        <title>The macronuclear genome of Stentor coeruleus: a giant cell with tiny introns.</title>
        <authorList>
            <person name="Slabodnick M."/>
            <person name="Ruby J.G."/>
            <person name="Reiff S.B."/>
            <person name="Swart E.C."/>
            <person name="Gosai S."/>
            <person name="Prabakaran S."/>
            <person name="Witkowska E."/>
            <person name="Larue G.E."/>
            <person name="Fisher S."/>
            <person name="Freeman R.M."/>
            <person name="Gunawardena J."/>
            <person name="Chu W."/>
            <person name="Stover N.A."/>
            <person name="Gregory B.D."/>
            <person name="Nowacki M."/>
            <person name="Derisi J."/>
            <person name="Roy S.W."/>
            <person name="Marshall W.F."/>
            <person name="Sood P."/>
        </authorList>
    </citation>
    <scope>NUCLEOTIDE SEQUENCE [LARGE SCALE GENOMIC DNA]</scope>
    <source>
        <strain evidence="3">WM001</strain>
    </source>
</reference>
<comment type="caution">
    <text evidence="3">The sequence shown here is derived from an EMBL/GenBank/DDBJ whole genome shotgun (WGS) entry which is preliminary data.</text>
</comment>
<evidence type="ECO:0000313" key="3">
    <source>
        <dbReference type="EMBL" id="OMJ94950.1"/>
    </source>
</evidence>
<sequence length="1016" mass="115904">MTDRLPGKYRTELHTKPWFFSGRVPDIKYSYTVSGLTPSPYPIRPRSIVPGAKINIQPIKPSYINVDESKSQDFKREYREYNFLKDNDVLLTIEHCDNCEEHSSSTRHDPAKYAFYAQSIKNAVLARYPMVKILMKPVSKLDPESNKKRMGAFEVQVSNKTKGKLNVNVLHSKLASRRWPDISDIIAKLSSYLPTCQLSVTVFDENSQDKTLKGLKVLVRPRPVEIKLQRPTSFIRKDEPCSHYSTFRPKSAATTRSVKSMRIMSSRRFSHKSFTKPKNSVVYEKVTDRDGTCLYDNVPLDVYEIEVVETKDYKGSIKVFNTFEEKLQNSSLNIYIGVKSRENSNITVFLRDPLLKEEVSNSKVSILKEAEIYYLIEVKRGVYEISVPKGDYSLSIISGRYKDVIKKISANEAEIVISENLELKKTKEMTVLTYDATTGESISGVIVELTINNNAKYEGFTKSGKHSFKLEESGFYYIKSRIRGYCKSKISMVIGNNDICNIVIPLVPLNTDYPVIVASWGRFCDDIEIYGQSKSLSLSLQNPRIDGFNLIDLMKSHGFATIIILDDTQDLRVTIKGLTNELSSFNGMTYSGLNIQFYCWRRFVTCIKPSSGSGEWWDVGIYSGERKDFIETNFISNYKIPIYDFFQDVTNIIRHTQAADSVADAFQFINGVTKNMSYGKDVFLSPEIFKKNIQNFVSNEFLSILCMALNSPDGVSLNFLNNRYGRYAGAGKCPYKKIEEFISELGLGKEDEDDFRGLIEEIWLARFPESWEVMKNSSGDIVYKSLDGEVSKEHPNIVICRKKILNIRKEEMKVKQKAIEPVKKQEVVRAVPEPHAQSLRSSKSPKSPKSPKSSKSSKSSKKSNDSYKKKNKEKSYSSSSSDHEEDNEKFLQNVNSQCEKLAELALQNIELYENHGKIDKDIHSQLIEKITNYLTSFDEQLQVASDSKTKEIFNFWKSKFLEIKANLESMDIHSKKTKESKKHSDKKSSSSSSDKKSSSSSLDKSKDSSFNKKDND</sequence>
<feature type="compositionally biased region" description="Low complexity" evidence="2">
    <location>
        <begin position="841"/>
        <end position="857"/>
    </location>
</feature>
<gene>
    <name evidence="3" type="ORF">SteCoe_1811</name>
</gene>
<dbReference type="InterPro" id="IPR011893">
    <property type="entry name" value="Selenoprotein_Rdx-typ"/>
</dbReference>
<feature type="compositionally biased region" description="Basic and acidic residues" evidence="2">
    <location>
        <begin position="993"/>
        <end position="1016"/>
    </location>
</feature>
<dbReference type="EMBL" id="MPUH01000019">
    <property type="protein sequence ID" value="OMJ94950.1"/>
    <property type="molecule type" value="Genomic_DNA"/>
</dbReference>
<feature type="region of interest" description="Disordered" evidence="2">
    <location>
        <begin position="826"/>
        <end position="889"/>
    </location>
</feature>
<dbReference type="Proteomes" id="UP000187209">
    <property type="component" value="Unassembled WGS sequence"/>
</dbReference>
<evidence type="ECO:0000256" key="1">
    <source>
        <dbReference type="ARBA" id="ARBA00023284"/>
    </source>
</evidence>
<dbReference type="OrthoDB" id="294843at2759"/>
<feature type="region of interest" description="Disordered" evidence="2">
    <location>
        <begin position="971"/>
        <end position="1016"/>
    </location>
</feature>
<keyword evidence="4" id="KW-1185">Reference proteome</keyword>